<keyword evidence="2 4" id="KW-0479">Metal-binding</keyword>
<dbReference type="Gene3D" id="3.90.45.10">
    <property type="entry name" value="Peptide deformylase"/>
    <property type="match status" value="1"/>
</dbReference>
<feature type="binding site" evidence="4">
    <location>
        <position position="158"/>
    </location>
    <ligand>
        <name>Fe cation</name>
        <dbReference type="ChEBI" id="CHEBI:24875"/>
    </ligand>
</feature>
<feature type="binding site" evidence="4">
    <location>
        <position position="154"/>
    </location>
    <ligand>
        <name>Fe cation</name>
        <dbReference type="ChEBI" id="CHEBI:24875"/>
    </ligand>
</feature>
<keyword evidence="4" id="KW-0648">Protein biosynthesis</keyword>
<keyword evidence="6" id="KW-1185">Reference proteome</keyword>
<gene>
    <name evidence="4" type="primary">def</name>
    <name evidence="5" type="ORF">B0I18_101540</name>
</gene>
<dbReference type="NCBIfam" id="TIGR00079">
    <property type="entry name" value="pept_deformyl"/>
    <property type="match status" value="1"/>
</dbReference>
<name>A0A2P8DB09_9BACT</name>
<dbReference type="Pfam" id="PF01327">
    <property type="entry name" value="Pep_deformylase"/>
    <property type="match status" value="1"/>
</dbReference>
<protein>
    <recommendedName>
        <fullName evidence="4">Peptide deformylase</fullName>
        <shortName evidence="4">PDF</shortName>
        <ecNumber evidence="4">3.5.1.88</ecNumber>
    </recommendedName>
    <alternativeName>
        <fullName evidence="4">Polypeptide deformylase</fullName>
    </alternativeName>
</protein>
<dbReference type="RefSeq" id="WP_181358309.1">
    <property type="nucleotide sequence ID" value="NZ_PYGD01000001.1"/>
</dbReference>
<feature type="active site" evidence="4">
    <location>
        <position position="155"/>
    </location>
</feature>
<dbReference type="Proteomes" id="UP000240572">
    <property type="component" value="Unassembled WGS sequence"/>
</dbReference>
<dbReference type="GO" id="GO:0046872">
    <property type="term" value="F:metal ion binding"/>
    <property type="evidence" value="ECO:0007669"/>
    <property type="project" value="UniProtKB-KW"/>
</dbReference>
<evidence type="ECO:0000256" key="4">
    <source>
        <dbReference type="HAMAP-Rule" id="MF_00163"/>
    </source>
</evidence>
<dbReference type="InterPro" id="IPR023635">
    <property type="entry name" value="Peptide_deformylase"/>
</dbReference>
<dbReference type="PIRSF" id="PIRSF004749">
    <property type="entry name" value="Pep_def"/>
    <property type="match status" value="1"/>
</dbReference>
<comment type="function">
    <text evidence="4">Removes the formyl group from the N-terminal Met of newly synthesized proteins. Requires at least a dipeptide for an efficient rate of reaction. N-terminal L-methionine is a prerequisite for activity but the enzyme has broad specificity at other positions.</text>
</comment>
<dbReference type="PRINTS" id="PR01576">
    <property type="entry name" value="PDEFORMYLASE"/>
</dbReference>
<dbReference type="PANTHER" id="PTHR10458:SF22">
    <property type="entry name" value="PEPTIDE DEFORMYLASE"/>
    <property type="match status" value="1"/>
</dbReference>
<keyword evidence="3 4" id="KW-0378">Hydrolase</keyword>
<organism evidence="5 6">
    <name type="scientific">Taibaiella chishuiensis</name>
    <dbReference type="NCBI Taxonomy" id="1434707"/>
    <lineage>
        <taxon>Bacteria</taxon>
        <taxon>Pseudomonadati</taxon>
        <taxon>Bacteroidota</taxon>
        <taxon>Chitinophagia</taxon>
        <taxon>Chitinophagales</taxon>
        <taxon>Chitinophagaceae</taxon>
        <taxon>Taibaiella</taxon>
    </lineage>
</organism>
<dbReference type="GO" id="GO:0042586">
    <property type="term" value="F:peptide deformylase activity"/>
    <property type="evidence" value="ECO:0007669"/>
    <property type="project" value="UniProtKB-UniRule"/>
</dbReference>
<accession>A0A2P8DB09</accession>
<dbReference type="PANTHER" id="PTHR10458">
    <property type="entry name" value="PEPTIDE DEFORMYLASE"/>
    <property type="match status" value="1"/>
</dbReference>
<feature type="binding site" evidence="4">
    <location>
        <position position="112"/>
    </location>
    <ligand>
        <name>Fe cation</name>
        <dbReference type="ChEBI" id="CHEBI:24875"/>
    </ligand>
</feature>
<dbReference type="CDD" id="cd00487">
    <property type="entry name" value="Pep_deformylase"/>
    <property type="match status" value="1"/>
</dbReference>
<evidence type="ECO:0000256" key="2">
    <source>
        <dbReference type="ARBA" id="ARBA00022723"/>
    </source>
</evidence>
<comment type="cofactor">
    <cofactor evidence="4">
        <name>Fe(2+)</name>
        <dbReference type="ChEBI" id="CHEBI:29033"/>
    </cofactor>
    <text evidence="4">Binds 1 Fe(2+) ion.</text>
</comment>
<comment type="catalytic activity">
    <reaction evidence="4">
        <text>N-terminal N-formyl-L-methionyl-[peptide] + H2O = N-terminal L-methionyl-[peptide] + formate</text>
        <dbReference type="Rhea" id="RHEA:24420"/>
        <dbReference type="Rhea" id="RHEA-COMP:10639"/>
        <dbReference type="Rhea" id="RHEA-COMP:10640"/>
        <dbReference type="ChEBI" id="CHEBI:15377"/>
        <dbReference type="ChEBI" id="CHEBI:15740"/>
        <dbReference type="ChEBI" id="CHEBI:49298"/>
        <dbReference type="ChEBI" id="CHEBI:64731"/>
        <dbReference type="EC" id="3.5.1.88"/>
    </reaction>
</comment>
<evidence type="ECO:0000313" key="6">
    <source>
        <dbReference type="Proteomes" id="UP000240572"/>
    </source>
</evidence>
<sequence>MTEATELPIVAYGHPVLRQKCTDIDALAYPGLYELVMNMWYTMYNAGGCGLAAPQVNVPVRIFLVDSRHTFELLEDGEREDLFDGDEGIQDTFINARIIDRGARTWTDEEGCLSIPNLAGEVERPWSITISYLDGRLEEQVKTFHGLTARMIQHEYDHIEGILYLDYLNKRKQAALKKRLQRIADGKESARYPMLFADKTS</sequence>
<dbReference type="SUPFAM" id="SSF56420">
    <property type="entry name" value="Peptide deformylase"/>
    <property type="match status" value="1"/>
</dbReference>
<keyword evidence="4" id="KW-0408">Iron</keyword>
<dbReference type="AlphaFoldDB" id="A0A2P8DB09"/>
<dbReference type="EC" id="3.5.1.88" evidence="4"/>
<comment type="caution">
    <text evidence="5">The sequence shown here is derived from an EMBL/GenBank/DDBJ whole genome shotgun (WGS) entry which is preliminary data.</text>
</comment>
<dbReference type="HAMAP" id="MF_00163">
    <property type="entry name" value="Pep_deformylase"/>
    <property type="match status" value="1"/>
</dbReference>
<comment type="similarity">
    <text evidence="1 4">Belongs to the polypeptide deformylase family.</text>
</comment>
<dbReference type="InterPro" id="IPR036821">
    <property type="entry name" value="Peptide_deformylase_sf"/>
</dbReference>
<evidence type="ECO:0000313" key="5">
    <source>
        <dbReference type="EMBL" id="PSK94385.1"/>
    </source>
</evidence>
<evidence type="ECO:0000256" key="3">
    <source>
        <dbReference type="ARBA" id="ARBA00022801"/>
    </source>
</evidence>
<evidence type="ECO:0000256" key="1">
    <source>
        <dbReference type="ARBA" id="ARBA00010759"/>
    </source>
</evidence>
<proteinExistence type="inferred from homology"/>
<dbReference type="EMBL" id="PYGD01000001">
    <property type="protein sequence ID" value="PSK94385.1"/>
    <property type="molecule type" value="Genomic_DNA"/>
</dbReference>
<reference evidence="5 6" key="1">
    <citation type="submission" date="2018-03" db="EMBL/GenBank/DDBJ databases">
        <title>Genomic Encyclopedia of Type Strains, Phase III (KMG-III): the genomes of soil and plant-associated and newly described type strains.</title>
        <authorList>
            <person name="Whitman W."/>
        </authorList>
    </citation>
    <scope>NUCLEOTIDE SEQUENCE [LARGE SCALE GENOMIC DNA]</scope>
    <source>
        <strain evidence="5 6">CGMCC 1.12700</strain>
    </source>
</reference>
<dbReference type="GO" id="GO:0006412">
    <property type="term" value="P:translation"/>
    <property type="evidence" value="ECO:0007669"/>
    <property type="project" value="UniProtKB-UniRule"/>
</dbReference>
<dbReference type="NCBIfam" id="NF001159">
    <property type="entry name" value="PRK00150.1-3"/>
    <property type="match status" value="1"/>
</dbReference>